<accession>A0ACC2HGU7</accession>
<sequence length="100" mass="11261">MKGHRNMTQIIDPVRTLNSRTRSQRQDFTIYCILPTELDAFPLIKKDRDAGTIQGTLDLPEELRRQLEGVIGSRDLQGLGGLELAQNTLNNDLQGFGTHQ</sequence>
<comment type="caution">
    <text evidence="1">The sequence shown here is derived from an EMBL/GenBank/DDBJ whole genome shotgun (WGS) entry which is preliminary data.</text>
</comment>
<dbReference type="EMBL" id="CM055729">
    <property type="protein sequence ID" value="KAJ8015199.1"/>
    <property type="molecule type" value="Genomic_DNA"/>
</dbReference>
<reference evidence="1" key="1">
    <citation type="submission" date="2021-05" db="EMBL/GenBank/DDBJ databases">
        <authorList>
            <person name="Pan Q."/>
            <person name="Jouanno E."/>
            <person name="Zahm M."/>
            <person name="Klopp C."/>
            <person name="Cabau C."/>
            <person name="Louis A."/>
            <person name="Berthelot C."/>
            <person name="Parey E."/>
            <person name="Roest Crollius H."/>
            <person name="Montfort J."/>
            <person name="Robinson-Rechavi M."/>
            <person name="Bouchez O."/>
            <person name="Lampietro C."/>
            <person name="Lopez Roques C."/>
            <person name="Donnadieu C."/>
            <person name="Postlethwait J."/>
            <person name="Bobe J."/>
            <person name="Dillon D."/>
            <person name="Chandos A."/>
            <person name="von Hippel F."/>
            <person name="Guiguen Y."/>
        </authorList>
    </citation>
    <scope>NUCLEOTIDE SEQUENCE</scope>
    <source>
        <strain evidence="1">YG-Jan2019</strain>
    </source>
</reference>
<keyword evidence="2" id="KW-1185">Reference proteome</keyword>
<gene>
    <name evidence="1" type="ORF">DPEC_G00023660</name>
</gene>
<protein>
    <submittedName>
        <fullName evidence="1">Uncharacterized protein</fullName>
    </submittedName>
</protein>
<evidence type="ECO:0000313" key="2">
    <source>
        <dbReference type="Proteomes" id="UP001157502"/>
    </source>
</evidence>
<name>A0ACC2HGU7_DALPE</name>
<organism evidence="1 2">
    <name type="scientific">Dallia pectoralis</name>
    <name type="common">Alaska blackfish</name>
    <dbReference type="NCBI Taxonomy" id="75939"/>
    <lineage>
        <taxon>Eukaryota</taxon>
        <taxon>Metazoa</taxon>
        <taxon>Chordata</taxon>
        <taxon>Craniata</taxon>
        <taxon>Vertebrata</taxon>
        <taxon>Euteleostomi</taxon>
        <taxon>Actinopterygii</taxon>
        <taxon>Neopterygii</taxon>
        <taxon>Teleostei</taxon>
        <taxon>Protacanthopterygii</taxon>
        <taxon>Esociformes</taxon>
        <taxon>Umbridae</taxon>
        <taxon>Dallia</taxon>
    </lineage>
</organism>
<dbReference type="Proteomes" id="UP001157502">
    <property type="component" value="Chromosome 2"/>
</dbReference>
<proteinExistence type="predicted"/>
<evidence type="ECO:0000313" key="1">
    <source>
        <dbReference type="EMBL" id="KAJ8015199.1"/>
    </source>
</evidence>